<dbReference type="OrthoDB" id="550575at2759"/>
<evidence type="ECO:0000256" key="1">
    <source>
        <dbReference type="SAM" id="MobiDB-lite"/>
    </source>
</evidence>
<dbReference type="EMBL" id="KZ997471">
    <property type="protein sequence ID" value="RKO87369.1"/>
    <property type="molecule type" value="Genomic_DNA"/>
</dbReference>
<protein>
    <recommendedName>
        <fullName evidence="4">F-box domain-containing protein</fullName>
    </recommendedName>
</protein>
<name>A0A4P9W4T7_9FUNG</name>
<keyword evidence="3" id="KW-1185">Reference proteome</keyword>
<feature type="compositionally biased region" description="Basic residues" evidence="1">
    <location>
        <begin position="75"/>
        <end position="105"/>
    </location>
</feature>
<evidence type="ECO:0000313" key="3">
    <source>
        <dbReference type="Proteomes" id="UP000269721"/>
    </source>
</evidence>
<gene>
    <name evidence="2" type="ORF">BDK51DRAFT_38376</name>
</gene>
<dbReference type="Proteomes" id="UP000269721">
    <property type="component" value="Unassembled WGS sequence"/>
</dbReference>
<accession>A0A4P9W4T7</accession>
<sequence length="281" mass="31869">MAPHQQRCTFSRVGMIFQSLAISFDIEHFVANHPQDHLLIEHEHGGRPHRLPTNHQALRQHPLLLSAANPDGRSRPRRRPRPHRLLPLAHHKLARKSHHGKPLARPRFRRRADLARLRNRTITGFEPDLLSGTDLAQIASIVSRLEYLRLPDNAWDAVLVNSHTEISPAMQYWAPASYYSAGEITITSLPRLEFIQFPYLGDEAPKLSGPFMHMLASLRPPLRYVSLIGSHLPSEDLLANLLAACPTIEDLNLIICRNLTNETLTALQTHPPLHRLSPSHQ</sequence>
<proteinExistence type="predicted"/>
<dbReference type="InterPro" id="IPR032675">
    <property type="entry name" value="LRR_dom_sf"/>
</dbReference>
<feature type="region of interest" description="Disordered" evidence="1">
    <location>
        <begin position="64"/>
        <end position="105"/>
    </location>
</feature>
<dbReference type="Gene3D" id="3.80.10.10">
    <property type="entry name" value="Ribonuclease Inhibitor"/>
    <property type="match status" value="1"/>
</dbReference>
<dbReference type="AlphaFoldDB" id="A0A4P9W4T7"/>
<dbReference type="SUPFAM" id="SSF52047">
    <property type="entry name" value="RNI-like"/>
    <property type="match status" value="1"/>
</dbReference>
<evidence type="ECO:0000313" key="2">
    <source>
        <dbReference type="EMBL" id="RKO87369.1"/>
    </source>
</evidence>
<organism evidence="2 3">
    <name type="scientific">Blyttiomyces helicus</name>
    <dbReference type="NCBI Taxonomy" id="388810"/>
    <lineage>
        <taxon>Eukaryota</taxon>
        <taxon>Fungi</taxon>
        <taxon>Fungi incertae sedis</taxon>
        <taxon>Chytridiomycota</taxon>
        <taxon>Chytridiomycota incertae sedis</taxon>
        <taxon>Chytridiomycetes</taxon>
        <taxon>Chytridiomycetes incertae sedis</taxon>
        <taxon>Blyttiomyces</taxon>
    </lineage>
</organism>
<reference evidence="3" key="1">
    <citation type="journal article" date="2018" name="Nat. Microbiol.">
        <title>Leveraging single-cell genomics to expand the fungal tree of life.</title>
        <authorList>
            <person name="Ahrendt S.R."/>
            <person name="Quandt C.A."/>
            <person name="Ciobanu D."/>
            <person name="Clum A."/>
            <person name="Salamov A."/>
            <person name="Andreopoulos B."/>
            <person name="Cheng J.F."/>
            <person name="Woyke T."/>
            <person name="Pelin A."/>
            <person name="Henrissat B."/>
            <person name="Reynolds N.K."/>
            <person name="Benny G.L."/>
            <person name="Smith M.E."/>
            <person name="James T.Y."/>
            <person name="Grigoriev I.V."/>
        </authorList>
    </citation>
    <scope>NUCLEOTIDE SEQUENCE [LARGE SCALE GENOMIC DNA]</scope>
</reference>
<evidence type="ECO:0008006" key="4">
    <source>
        <dbReference type="Google" id="ProtNLM"/>
    </source>
</evidence>